<protein>
    <recommendedName>
        <fullName evidence="3">Nucleotidyltransferase</fullName>
    </recommendedName>
</protein>
<name>A0AAN6ZAL6_9PEZI</name>
<dbReference type="AlphaFoldDB" id="A0AAN6ZAL6"/>
<comment type="caution">
    <text evidence="1">The sequence shown here is derived from an EMBL/GenBank/DDBJ whole genome shotgun (WGS) entry which is preliminary data.</text>
</comment>
<keyword evidence="2" id="KW-1185">Reference proteome</keyword>
<reference evidence="1" key="2">
    <citation type="submission" date="2023-05" db="EMBL/GenBank/DDBJ databases">
        <authorList>
            <consortium name="Lawrence Berkeley National Laboratory"/>
            <person name="Steindorff A."/>
            <person name="Hensen N."/>
            <person name="Bonometti L."/>
            <person name="Westerberg I."/>
            <person name="Brannstrom I.O."/>
            <person name="Guillou S."/>
            <person name="Cros-Aarteil S."/>
            <person name="Calhoun S."/>
            <person name="Haridas S."/>
            <person name="Kuo A."/>
            <person name="Mondo S."/>
            <person name="Pangilinan J."/>
            <person name="Riley R."/>
            <person name="Labutti K."/>
            <person name="Andreopoulos B."/>
            <person name="Lipzen A."/>
            <person name="Chen C."/>
            <person name="Yanf M."/>
            <person name="Daum C."/>
            <person name="Ng V."/>
            <person name="Clum A."/>
            <person name="Ohm R."/>
            <person name="Martin F."/>
            <person name="Silar P."/>
            <person name="Natvig D."/>
            <person name="Lalanne C."/>
            <person name="Gautier V."/>
            <person name="Ament-Velasquez S.L."/>
            <person name="Kruys A."/>
            <person name="Hutchinson M.I."/>
            <person name="Powell A.J."/>
            <person name="Barry K."/>
            <person name="Miller A.N."/>
            <person name="Grigoriev I.V."/>
            <person name="Debuchy R."/>
            <person name="Gladieux P."/>
            <person name="Thoren M.H."/>
            <person name="Johannesson H."/>
        </authorList>
    </citation>
    <scope>NUCLEOTIDE SEQUENCE</scope>
    <source>
        <strain evidence="1">CBS 123565</strain>
    </source>
</reference>
<dbReference type="EMBL" id="MU853421">
    <property type="protein sequence ID" value="KAK4131990.1"/>
    <property type="molecule type" value="Genomic_DNA"/>
</dbReference>
<accession>A0AAN6ZAL6</accession>
<evidence type="ECO:0000313" key="1">
    <source>
        <dbReference type="EMBL" id="KAK4131990.1"/>
    </source>
</evidence>
<evidence type="ECO:0008006" key="3">
    <source>
        <dbReference type="Google" id="ProtNLM"/>
    </source>
</evidence>
<organism evidence="1 2">
    <name type="scientific">Trichocladium antarcticum</name>
    <dbReference type="NCBI Taxonomy" id="1450529"/>
    <lineage>
        <taxon>Eukaryota</taxon>
        <taxon>Fungi</taxon>
        <taxon>Dikarya</taxon>
        <taxon>Ascomycota</taxon>
        <taxon>Pezizomycotina</taxon>
        <taxon>Sordariomycetes</taxon>
        <taxon>Sordariomycetidae</taxon>
        <taxon>Sordariales</taxon>
        <taxon>Chaetomiaceae</taxon>
        <taxon>Trichocladium</taxon>
    </lineage>
</organism>
<reference evidence="1" key="1">
    <citation type="journal article" date="2023" name="Mol. Phylogenet. Evol.">
        <title>Genome-scale phylogeny and comparative genomics of the fungal order Sordariales.</title>
        <authorList>
            <person name="Hensen N."/>
            <person name="Bonometti L."/>
            <person name="Westerberg I."/>
            <person name="Brannstrom I.O."/>
            <person name="Guillou S."/>
            <person name="Cros-Aarteil S."/>
            <person name="Calhoun S."/>
            <person name="Haridas S."/>
            <person name="Kuo A."/>
            <person name="Mondo S."/>
            <person name="Pangilinan J."/>
            <person name="Riley R."/>
            <person name="LaButti K."/>
            <person name="Andreopoulos B."/>
            <person name="Lipzen A."/>
            <person name="Chen C."/>
            <person name="Yan M."/>
            <person name="Daum C."/>
            <person name="Ng V."/>
            <person name="Clum A."/>
            <person name="Steindorff A."/>
            <person name="Ohm R.A."/>
            <person name="Martin F."/>
            <person name="Silar P."/>
            <person name="Natvig D.O."/>
            <person name="Lalanne C."/>
            <person name="Gautier V."/>
            <person name="Ament-Velasquez S.L."/>
            <person name="Kruys A."/>
            <person name="Hutchinson M.I."/>
            <person name="Powell A.J."/>
            <person name="Barry K."/>
            <person name="Miller A.N."/>
            <person name="Grigoriev I.V."/>
            <person name="Debuchy R."/>
            <person name="Gladieux P."/>
            <person name="Hiltunen Thoren M."/>
            <person name="Johannesson H."/>
        </authorList>
    </citation>
    <scope>NUCLEOTIDE SEQUENCE</scope>
    <source>
        <strain evidence="1">CBS 123565</strain>
    </source>
</reference>
<sequence>MGGSAFSLLPNPLYTPRMPLAVYQRVRAACHAALRELFICVATPIEGPGKKDHGDVDILVALDRRRIFASPADDADQRSPRDLMEAIKRVLGAEYSIVRPTGASANLAIRWPSDAGHPASVDDESPIIEVHAGEHDESKEKFIQVDISICSDVDRLCWILFKHAHGDLWNLLGSTIRPYGLTVDEEALWLRIPEIEKFDRKQAKVLLTRDPVEILQFLGMKVEGFWAEPFESVDALFDYATTCRFFWVHDAPEDDAQGETGGSAGVIGGEQGRKKLKSNDRRRMNGRPVYRRWITEFVPELRAKGKFIRDGPNSSIHEVRATVRDEAFAYFHVEAEYEERLKQWRLKRQAEEMKTLIKSLVPTTLDPQHRACLVSALKKIVMEDDQSFGIPTPSALRDANGFYNMEIAAKFVRDNWQQVAKTAWDLQKWRVQEVMLLKAGVMKGT</sequence>
<evidence type="ECO:0000313" key="2">
    <source>
        <dbReference type="Proteomes" id="UP001304895"/>
    </source>
</evidence>
<proteinExistence type="predicted"/>
<gene>
    <name evidence="1" type="ORF">BT67DRAFT_386920</name>
</gene>
<dbReference type="Proteomes" id="UP001304895">
    <property type="component" value="Unassembled WGS sequence"/>
</dbReference>